<organism evidence="2">
    <name type="scientific">Hungatella hathewayi</name>
    <dbReference type="NCBI Taxonomy" id="154046"/>
    <lineage>
        <taxon>Bacteria</taxon>
        <taxon>Bacillati</taxon>
        <taxon>Bacillota</taxon>
        <taxon>Clostridia</taxon>
        <taxon>Lachnospirales</taxon>
        <taxon>Lachnospiraceae</taxon>
        <taxon>Hungatella</taxon>
    </lineage>
</organism>
<dbReference type="AlphaFoldDB" id="A0A6N2YPF7"/>
<feature type="transmembrane region" description="Helical" evidence="1">
    <location>
        <begin position="20"/>
        <end position="38"/>
    </location>
</feature>
<dbReference type="EMBL" id="CACRUH010000011">
    <property type="protein sequence ID" value="VYT67272.1"/>
    <property type="molecule type" value="Genomic_DNA"/>
</dbReference>
<sequence length="49" mass="5722">MDAFKQLSDLIFKSFTALWNGFWTANIIGISVIGIMLLRKLINIFRKIY</sequence>
<keyword evidence="1" id="KW-0472">Membrane</keyword>
<name>A0A6N2YPF7_9FIRM</name>
<gene>
    <name evidence="2" type="ORF">CHLFYP18_05279</name>
</gene>
<keyword evidence="1" id="KW-0812">Transmembrane</keyword>
<proteinExistence type="predicted"/>
<evidence type="ECO:0000313" key="2">
    <source>
        <dbReference type="EMBL" id="VYT67272.1"/>
    </source>
</evidence>
<protein>
    <submittedName>
        <fullName evidence="2">Uncharacterized protein</fullName>
    </submittedName>
</protein>
<keyword evidence="1" id="KW-1133">Transmembrane helix</keyword>
<evidence type="ECO:0000256" key="1">
    <source>
        <dbReference type="SAM" id="Phobius"/>
    </source>
</evidence>
<accession>A0A6N2YPF7</accession>
<reference evidence="2" key="1">
    <citation type="submission" date="2019-11" db="EMBL/GenBank/DDBJ databases">
        <authorList>
            <person name="Feng L."/>
        </authorList>
    </citation>
    <scope>NUCLEOTIDE SEQUENCE</scope>
    <source>
        <strain evidence="2">ChathewayiLFYP18</strain>
    </source>
</reference>